<name>F4X5I1_ACREC</name>
<organism evidence="3">
    <name type="scientific">Acromyrmex echinatior</name>
    <name type="common">Panamanian leafcutter ant</name>
    <name type="synonym">Acromyrmex octospinosus echinatior</name>
    <dbReference type="NCBI Taxonomy" id="103372"/>
    <lineage>
        <taxon>Eukaryota</taxon>
        <taxon>Metazoa</taxon>
        <taxon>Ecdysozoa</taxon>
        <taxon>Arthropoda</taxon>
        <taxon>Hexapoda</taxon>
        <taxon>Insecta</taxon>
        <taxon>Pterygota</taxon>
        <taxon>Neoptera</taxon>
        <taxon>Endopterygota</taxon>
        <taxon>Hymenoptera</taxon>
        <taxon>Apocrita</taxon>
        <taxon>Aculeata</taxon>
        <taxon>Formicoidea</taxon>
        <taxon>Formicidae</taxon>
        <taxon>Myrmicinae</taxon>
        <taxon>Acromyrmex</taxon>
    </lineage>
</organism>
<evidence type="ECO:0000313" key="2">
    <source>
        <dbReference type="EMBL" id="EGI58271.1"/>
    </source>
</evidence>
<accession>F4X5I1</accession>
<sequence>MTVRCERLFSHCSSCPCGYEKETEREKEEKNGEAIMLFENLYRTKFLYISIKLSCLFCNAVWGCWSPKKYRDIGISELPQMDRQSFEVSRDFPNSAHSTGWPANENLRMTRLWQSFVGLLRKRSPFGRHSQNQPEITMKDLSKSGNFSQQVRIKLPRSRMDLDRRDRKISPRERALIPGACQRFQNDGGTRHTDDDDDDGDDLCTYEKHPSLPPPCVSYAHEHGRYSRFYRDHQATYTRVCVYVIINLDRTSLACYTRAQHRTSNKKERYESPRACDFKRVRAPCHKHGCWTDEKDAERTGELQEPTIAGPPEGRCRQMAGRCLQSCPDCRSGRRVYDLVGVSITGQHPWKQ</sequence>
<dbReference type="AlphaFoldDB" id="F4X5I1"/>
<feature type="region of interest" description="Disordered" evidence="1">
    <location>
        <begin position="183"/>
        <end position="202"/>
    </location>
</feature>
<dbReference type="Proteomes" id="UP000007755">
    <property type="component" value="Unassembled WGS sequence"/>
</dbReference>
<dbReference type="EMBL" id="GL888719">
    <property type="protein sequence ID" value="EGI58271.1"/>
    <property type="molecule type" value="Genomic_DNA"/>
</dbReference>
<proteinExistence type="predicted"/>
<evidence type="ECO:0000256" key="1">
    <source>
        <dbReference type="SAM" id="MobiDB-lite"/>
    </source>
</evidence>
<reference evidence="2" key="1">
    <citation type="submission" date="2011-02" db="EMBL/GenBank/DDBJ databases">
        <title>The genome of the leaf-cutting ant Acromyrmex echinatior suggests key adaptations to social evolution and fungus farming.</title>
        <authorList>
            <person name="Nygaard S."/>
            <person name="Zhang G."/>
        </authorList>
    </citation>
    <scope>NUCLEOTIDE SEQUENCE</scope>
</reference>
<keyword evidence="3" id="KW-1185">Reference proteome</keyword>
<dbReference type="InParanoid" id="F4X5I1"/>
<gene>
    <name evidence="2" type="ORF">G5I_13614</name>
</gene>
<evidence type="ECO:0000313" key="3">
    <source>
        <dbReference type="Proteomes" id="UP000007755"/>
    </source>
</evidence>
<protein>
    <submittedName>
        <fullName evidence="2">Uncharacterized protein</fullName>
    </submittedName>
</protein>
<feature type="region of interest" description="Disordered" evidence="1">
    <location>
        <begin position="125"/>
        <end position="148"/>
    </location>
</feature>